<dbReference type="InterPro" id="IPR011006">
    <property type="entry name" value="CheY-like_superfamily"/>
</dbReference>
<dbReference type="PANTHER" id="PTHR44591">
    <property type="entry name" value="STRESS RESPONSE REGULATOR PROTEIN 1"/>
    <property type="match status" value="1"/>
</dbReference>
<dbReference type="InterPro" id="IPR050595">
    <property type="entry name" value="Bact_response_regulator"/>
</dbReference>
<evidence type="ECO:0000256" key="2">
    <source>
        <dbReference type="PROSITE-ProRule" id="PRU00169"/>
    </source>
</evidence>
<proteinExistence type="predicted"/>
<dbReference type="CDD" id="cd17574">
    <property type="entry name" value="REC_OmpR"/>
    <property type="match status" value="1"/>
</dbReference>
<accession>A0A5K7ZGE1</accession>
<protein>
    <recommendedName>
        <fullName evidence="3">Response regulatory domain-containing protein</fullName>
    </recommendedName>
</protein>
<dbReference type="Pfam" id="PF00072">
    <property type="entry name" value="Response_reg"/>
    <property type="match status" value="1"/>
</dbReference>
<feature type="modified residue" description="4-aspartylphosphate" evidence="2">
    <location>
        <position position="54"/>
    </location>
</feature>
<dbReference type="EMBL" id="AP021876">
    <property type="protein sequence ID" value="BBO80026.1"/>
    <property type="molecule type" value="Genomic_DNA"/>
</dbReference>
<dbReference type="InterPro" id="IPR001789">
    <property type="entry name" value="Sig_transdc_resp-reg_receiver"/>
</dbReference>
<dbReference type="RefSeq" id="WP_155321085.1">
    <property type="nucleotide sequence ID" value="NZ_AP021876.1"/>
</dbReference>
<keyword evidence="1 2" id="KW-0597">Phosphoprotein</keyword>
<reference evidence="4 5" key="1">
    <citation type="submission" date="2019-11" db="EMBL/GenBank/DDBJ databases">
        <title>Comparative genomics of hydrocarbon-degrading Desulfosarcina strains.</title>
        <authorList>
            <person name="Watanabe M."/>
            <person name="Kojima H."/>
            <person name="Fukui M."/>
        </authorList>
    </citation>
    <scope>NUCLEOTIDE SEQUENCE [LARGE SCALE GENOMIC DNA]</scope>
    <source>
        <strain evidence="4 5">28bB2T</strain>
    </source>
</reference>
<organism evidence="4 5">
    <name type="scientific">Desulfosarcina ovata subsp. sediminis</name>
    <dbReference type="NCBI Taxonomy" id="885957"/>
    <lineage>
        <taxon>Bacteria</taxon>
        <taxon>Pseudomonadati</taxon>
        <taxon>Thermodesulfobacteriota</taxon>
        <taxon>Desulfobacteria</taxon>
        <taxon>Desulfobacterales</taxon>
        <taxon>Desulfosarcinaceae</taxon>
        <taxon>Desulfosarcina</taxon>
    </lineage>
</organism>
<sequence length="127" mass="14422">MQQKTILIVDDELSILVPLQYLMEKEGYVPKLAQSGKEAIEKIAEFQPALILLDIMLPDLDGYEIYQIIRQQPKWNTIRIIFLTAKNRDADIAKGLAMGADDYITKPFSNHQLMEKIHELIGPAATP</sequence>
<feature type="domain" description="Response regulatory" evidence="3">
    <location>
        <begin position="5"/>
        <end position="121"/>
    </location>
</feature>
<dbReference type="Gene3D" id="3.40.50.2300">
    <property type="match status" value="1"/>
</dbReference>
<dbReference type="SUPFAM" id="SSF52172">
    <property type="entry name" value="CheY-like"/>
    <property type="match status" value="1"/>
</dbReference>
<evidence type="ECO:0000313" key="5">
    <source>
        <dbReference type="Proteomes" id="UP000425960"/>
    </source>
</evidence>
<dbReference type="AlphaFoldDB" id="A0A5K7ZGE1"/>
<dbReference type="PANTHER" id="PTHR44591:SF3">
    <property type="entry name" value="RESPONSE REGULATORY DOMAIN-CONTAINING PROTEIN"/>
    <property type="match status" value="1"/>
</dbReference>
<dbReference type="SMART" id="SM00448">
    <property type="entry name" value="REC"/>
    <property type="match status" value="1"/>
</dbReference>
<evidence type="ECO:0000259" key="3">
    <source>
        <dbReference type="PROSITE" id="PS50110"/>
    </source>
</evidence>
<evidence type="ECO:0000256" key="1">
    <source>
        <dbReference type="ARBA" id="ARBA00022553"/>
    </source>
</evidence>
<dbReference type="PROSITE" id="PS50110">
    <property type="entry name" value="RESPONSE_REGULATORY"/>
    <property type="match status" value="1"/>
</dbReference>
<dbReference type="Proteomes" id="UP000425960">
    <property type="component" value="Chromosome"/>
</dbReference>
<evidence type="ECO:0000313" key="4">
    <source>
        <dbReference type="EMBL" id="BBO80026.1"/>
    </source>
</evidence>
<dbReference type="KEGG" id="dov:DSCO28_05920"/>
<name>A0A5K7ZGE1_9BACT</name>
<gene>
    <name evidence="4" type="ORF">DSCO28_05920</name>
</gene>
<dbReference type="GO" id="GO:0000160">
    <property type="term" value="P:phosphorelay signal transduction system"/>
    <property type="evidence" value="ECO:0007669"/>
    <property type="project" value="InterPro"/>
</dbReference>